<proteinExistence type="predicted"/>
<evidence type="ECO:0000313" key="1">
    <source>
        <dbReference type="EMBL" id="EYC43227.1"/>
    </source>
</evidence>
<reference evidence="2" key="1">
    <citation type="journal article" date="2015" name="Nat. Genet.">
        <title>The genome and transcriptome of the zoonotic hookworm Ancylostoma ceylanicum identify infection-specific gene families.</title>
        <authorList>
            <person name="Schwarz E.M."/>
            <person name="Hu Y."/>
            <person name="Antoshechkin I."/>
            <person name="Miller M.M."/>
            <person name="Sternberg P.W."/>
            <person name="Aroian R.V."/>
        </authorList>
    </citation>
    <scope>NUCLEOTIDE SEQUENCE</scope>
    <source>
        <strain evidence="2">HY135</strain>
    </source>
</reference>
<name>A0A016WVD2_9BILA</name>
<organism evidence="1 2">
    <name type="scientific">Ancylostoma ceylanicum</name>
    <dbReference type="NCBI Taxonomy" id="53326"/>
    <lineage>
        <taxon>Eukaryota</taxon>
        <taxon>Metazoa</taxon>
        <taxon>Ecdysozoa</taxon>
        <taxon>Nematoda</taxon>
        <taxon>Chromadorea</taxon>
        <taxon>Rhabditida</taxon>
        <taxon>Rhabditina</taxon>
        <taxon>Rhabditomorpha</taxon>
        <taxon>Strongyloidea</taxon>
        <taxon>Ancylostomatidae</taxon>
        <taxon>Ancylostomatinae</taxon>
        <taxon>Ancylostoma</taxon>
    </lineage>
</organism>
<accession>A0A016WVD2</accession>
<protein>
    <submittedName>
        <fullName evidence="1">Uncharacterized protein</fullName>
    </submittedName>
</protein>
<keyword evidence="2" id="KW-1185">Reference proteome</keyword>
<dbReference type="AlphaFoldDB" id="A0A016WVD2"/>
<dbReference type="Proteomes" id="UP000024635">
    <property type="component" value="Unassembled WGS sequence"/>
</dbReference>
<gene>
    <name evidence="1" type="primary">Acey_s0499.g2557</name>
    <name evidence="1" type="ORF">Y032_0499g2557</name>
</gene>
<evidence type="ECO:0000313" key="2">
    <source>
        <dbReference type="Proteomes" id="UP000024635"/>
    </source>
</evidence>
<sequence length="96" mass="10808">MAVEEERNAMATEFEGPRVELFVFFTYSELQTVVGMGRDRGTGTLVVFCTEAMSLLGRDTEENRVVIPAPAYDCLEFTSLLSQTFSPHFSSTYFTM</sequence>
<dbReference type="EMBL" id="JARK01000099">
    <property type="protein sequence ID" value="EYC43227.1"/>
    <property type="molecule type" value="Genomic_DNA"/>
</dbReference>
<comment type="caution">
    <text evidence="1">The sequence shown here is derived from an EMBL/GenBank/DDBJ whole genome shotgun (WGS) entry which is preliminary data.</text>
</comment>